<dbReference type="InterPro" id="IPR001173">
    <property type="entry name" value="Glyco_trans_2-like"/>
</dbReference>
<comment type="similarity">
    <text evidence="1">Belongs to the glycosyltransferase 2 family.</text>
</comment>
<evidence type="ECO:0000313" key="6">
    <source>
        <dbReference type="Proteomes" id="UP000249377"/>
    </source>
</evidence>
<evidence type="ECO:0000256" key="3">
    <source>
        <dbReference type="ARBA" id="ARBA00022679"/>
    </source>
</evidence>
<keyword evidence="6" id="KW-1185">Reference proteome</keyword>
<feature type="domain" description="Glycosyltransferase 2-like" evidence="4">
    <location>
        <begin position="4"/>
        <end position="143"/>
    </location>
</feature>
<dbReference type="AlphaFoldDB" id="A0A328UK67"/>
<accession>A0A328UK67</accession>
<dbReference type="PANTHER" id="PTHR43685">
    <property type="entry name" value="GLYCOSYLTRANSFERASE"/>
    <property type="match status" value="1"/>
</dbReference>
<keyword evidence="2" id="KW-0328">Glycosyltransferase</keyword>
<evidence type="ECO:0000259" key="4">
    <source>
        <dbReference type="Pfam" id="PF00535"/>
    </source>
</evidence>
<name>A0A328UK67_9FIRM</name>
<dbReference type="RefSeq" id="WP_112331561.1">
    <property type="nucleotide sequence ID" value="NZ_JADPHD010000001.1"/>
</dbReference>
<evidence type="ECO:0000313" key="5">
    <source>
        <dbReference type="EMBL" id="RAQ30364.1"/>
    </source>
</evidence>
<dbReference type="EMBL" id="QLYR01000001">
    <property type="protein sequence ID" value="RAQ30364.1"/>
    <property type="molecule type" value="Genomic_DNA"/>
</dbReference>
<dbReference type="Proteomes" id="UP000249377">
    <property type="component" value="Unassembled WGS sequence"/>
</dbReference>
<sequence length="271" mass="31439">MRFTVITGVYNEGLDRLQEAADSVLSQSLQDFEWIICDDGSEQAVHSFLEELAGRDQRIRLLTNPVNRGLAFSLNRCVKAATTALLLRQDTDDRSAPGRFERLVPFMEQHPQYALVSSNITLFDEKGAWGKMAYPEYPEKRDFLFCLPFMHGAVGLRREALIRHGGYCTGKRTRRCEDLELFSRLYALGEKGYTIQEELYEYREDAAAGRKRKYRYRVDEACIKWRAFRSLGLLPRGIPYVVKPLAVGLLPPALLNRLKDRYYKRRRNQEE</sequence>
<dbReference type="Pfam" id="PF00535">
    <property type="entry name" value="Glycos_transf_2"/>
    <property type="match status" value="1"/>
</dbReference>
<comment type="caution">
    <text evidence="5">The sequence shown here is derived from an EMBL/GenBank/DDBJ whole genome shotgun (WGS) entry which is preliminary data.</text>
</comment>
<dbReference type="InterPro" id="IPR050834">
    <property type="entry name" value="Glycosyltransf_2"/>
</dbReference>
<protein>
    <submittedName>
        <fullName evidence="5">Glycosyltransferase family 2 protein</fullName>
    </submittedName>
</protein>
<organism evidence="5 6">
    <name type="scientific">Hydrogeniiclostridium mannosilyticum</name>
    <dbReference type="NCBI Taxonomy" id="2764322"/>
    <lineage>
        <taxon>Bacteria</taxon>
        <taxon>Bacillati</taxon>
        <taxon>Bacillota</taxon>
        <taxon>Clostridia</taxon>
        <taxon>Eubacteriales</taxon>
        <taxon>Acutalibacteraceae</taxon>
        <taxon>Hydrogeniiclostridium</taxon>
    </lineage>
</organism>
<dbReference type="Gene3D" id="3.90.550.10">
    <property type="entry name" value="Spore Coat Polysaccharide Biosynthesis Protein SpsA, Chain A"/>
    <property type="match status" value="1"/>
</dbReference>
<dbReference type="InterPro" id="IPR029044">
    <property type="entry name" value="Nucleotide-diphossugar_trans"/>
</dbReference>
<dbReference type="SUPFAM" id="SSF53448">
    <property type="entry name" value="Nucleotide-diphospho-sugar transferases"/>
    <property type="match status" value="1"/>
</dbReference>
<evidence type="ECO:0000256" key="2">
    <source>
        <dbReference type="ARBA" id="ARBA00022676"/>
    </source>
</evidence>
<dbReference type="GO" id="GO:0016757">
    <property type="term" value="F:glycosyltransferase activity"/>
    <property type="evidence" value="ECO:0007669"/>
    <property type="project" value="UniProtKB-KW"/>
</dbReference>
<proteinExistence type="inferred from homology"/>
<evidence type="ECO:0000256" key="1">
    <source>
        <dbReference type="ARBA" id="ARBA00006739"/>
    </source>
</evidence>
<dbReference type="PANTHER" id="PTHR43685:SF5">
    <property type="entry name" value="GLYCOSYLTRANSFERASE EPSE-RELATED"/>
    <property type="match status" value="1"/>
</dbReference>
<keyword evidence="3 5" id="KW-0808">Transferase</keyword>
<reference evidence="5 6" key="1">
    <citation type="submission" date="2018-06" db="EMBL/GenBank/DDBJ databases">
        <title>Noncontiguous genome sequence of Ruminococcaceae bacterium ASD2818.</title>
        <authorList>
            <person name="Chaplin A.V."/>
            <person name="Sokolova S.R."/>
            <person name="Kochetkova T.O."/>
            <person name="Goltsov A.Y."/>
            <person name="Trofimov D.Y."/>
            <person name="Efimov B.A."/>
        </authorList>
    </citation>
    <scope>NUCLEOTIDE SEQUENCE [LARGE SCALE GENOMIC DNA]</scope>
    <source>
        <strain evidence="5 6">ASD2818</strain>
    </source>
</reference>
<gene>
    <name evidence="5" type="ORF">DPQ25_02345</name>
</gene>